<dbReference type="InterPro" id="IPR051198">
    <property type="entry name" value="BchE-like"/>
</dbReference>
<accession>A0A370DAM4</accession>
<keyword evidence="2" id="KW-0949">S-adenosyl-L-methionine</keyword>
<evidence type="ECO:0000256" key="1">
    <source>
        <dbReference type="ARBA" id="ARBA00001966"/>
    </source>
</evidence>
<dbReference type="InterPro" id="IPR006158">
    <property type="entry name" value="Cobalamin-bd"/>
</dbReference>
<dbReference type="PANTHER" id="PTHR43409">
    <property type="entry name" value="ANAEROBIC MAGNESIUM-PROTOPORPHYRIN IX MONOMETHYL ESTER CYCLASE-RELATED"/>
    <property type="match status" value="1"/>
</dbReference>
<evidence type="ECO:0000256" key="2">
    <source>
        <dbReference type="ARBA" id="ARBA00022691"/>
    </source>
</evidence>
<reference evidence="8 9" key="1">
    <citation type="journal article" date="2018" name="ISME J.">
        <title>Endosymbiont genomes yield clues of tubeworm success.</title>
        <authorList>
            <person name="Li Y."/>
            <person name="Liles M.R."/>
            <person name="Halanych K.M."/>
        </authorList>
    </citation>
    <scope>NUCLEOTIDE SEQUENCE [LARGE SCALE GENOMIC DNA]</scope>
    <source>
        <strain evidence="8">A1462</strain>
    </source>
</reference>
<keyword evidence="9" id="KW-1185">Reference proteome</keyword>
<dbReference type="CDD" id="cd01335">
    <property type="entry name" value="Radical_SAM"/>
    <property type="match status" value="1"/>
</dbReference>
<dbReference type="InterPro" id="IPR006638">
    <property type="entry name" value="Elp3/MiaA/NifB-like_rSAM"/>
</dbReference>
<dbReference type="InterPro" id="IPR034466">
    <property type="entry name" value="Methyltransferase_Class_B"/>
</dbReference>
<organism evidence="8 9">
    <name type="scientific">endosymbiont of Escarpia spicata</name>
    <dbReference type="NCBI Taxonomy" id="2200908"/>
    <lineage>
        <taxon>Bacteria</taxon>
        <taxon>Pseudomonadati</taxon>
        <taxon>Pseudomonadota</taxon>
        <taxon>Gammaproteobacteria</taxon>
        <taxon>sulfur-oxidizing symbionts</taxon>
    </lineage>
</organism>
<dbReference type="GO" id="GO:0051539">
    <property type="term" value="F:4 iron, 4 sulfur cluster binding"/>
    <property type="evidence" value="ECO:0007669"/>
    <property type="project" value="UniProtKB-KW"/>
</dbReference>
<dbReference type="Proteomes" id="UP000254771">
    <property type="component" value="Unassembled WGS sequence"/>
</dbReference>
<evidence type="ECO:0000259" key="7">
    <source>
        <dbReference type="PROSITE" id="PS51918"/>
    </source>
</evidence>
<keyword evidence="3" id="KW-0479">Metal-binding</keyword>
<dbReference type="PROSITE" id="PS51332">
    <property type="entry name" value="B12_BINDING"/>
    <property type="match status" value="1"/>
</dbReference>
<sequence length="493" mass="55437">MRVLFIYSNHVRDLLPAPPVGLSYVASATQDAGHDVEFVDMLVNERGLQQLRSTLEHFQPQVVAISVRNIDNVVHQRLLTHLEVLAQQISLVREASDAKIVLGGPAISILGCNALNHIDADFAVLGEGELVFPQLLEEMEGEEGYREIPGVCFRESTDIIPAQARRLPGFGASGMERWISWKRYERLGATWPIQTKRGCPLHCTYCTYPTIEGRRFRKRSPQDVVAEMREVVKVTNPRCFEFIDSVFNSPESYAIELCEEIIRSGLKVNLTTMGVNPRHLSDELLTLMKRAGFNSMMVTPESASDRILDAMRKGFDVEAVRQCAGRVRRSGIPSMWFFMLGAPGETKETAEETVSFVESHLNWKNCLPMFTTGIRILPGTELAEQSFQTGYLPKNMDLAESVFYFSPAVSEEWLLRRVNQAVSVCPNVVHAAEDPSSSPMTVRAFRLLHMMGVAPPYWRFFPRFLSLSPVHRGRVRQIASGKLQFQLSEAGDS</sequence>
<dbReference type="InterPro" id="IPR023404">
    <property type="entry name" value="rSAM_horseshoe"/>
</dbReference>
<evidence type="ECO:0000256" key="5">
    <source>
        <dbReference type="ARBA" id="ARBA00023014"/>
    </source>
</evidence>
<evidence type="ECO:0000313" key="9">
    <source>
        <dbReference type="Proteomes" id="UP000254771"/>
    </source>
</evidence>
<evidence type="ECO:0000256" key="4">
    <source>
        <dbReference type="ARBA" id="ARBA00023004"/>
    </source>
</evidence>
<dbReference type="SFLD" id="SFLDG01123">
    <property type="entry name" value="methyltransferase_(Class_B)"/>
    <property type="match status" value="1"/>
</dbReference>
<dbReference type="PROSITE" id="PS51918">
    <property type="entry name" value="RADICAL_SAM"/>
    <property type="match status" value="1"/>
</dbReference>
<feature type="domain" description="Radical SAM core" evidence="7">
    <location>
        <begin position="183"/>
        <end position="406"/>
    </location>
</feature>
<dbReference type="PANTHER" id="PTHR43409:SF16">
    <property type="entry name" value="SLR0320 PROTEIN"/>
    <property type="match status" value="1"/>
</dbReference>
<dbReference type="InterPro" id="IPR007197">
    <property type="entry name" value="rSAM"/>
</dbReference>
<dbReference type="GO" id="GO:0003824">
    <property type="term" value="F:catalytic activity"/>
    <property type="evidence" value="ECO:0007669"/>
    <property type="project" value="InterPro"/>
</dbReference>
<name>A0A370DAM4_9GAMM</name>
<dbReference type="InterPro" id="IPR058240">
    <property type="entry name" value="rSAM_sf"/>
</dbReference>
<gene>
    <name evidence="8" type="ORF">DIZ78_16010</name>
</gene>
<protein>
    <submittedName>
        <fullName evidence="8">Uncharacterized protein</fullName>
    </submittedName>
</protein>
<dbReference type="GO" id="GO:0031419">
    <property type="term" value="F:cobalamin binding"/>
    <property type="evidence" value="ECO:0007669"/>
    <property type="project" value="InterPro"/>
</dbReference>
<dbReference type="GO" id="GO:0046872">
    <property type="term" value="F:metal ion binding"/>
    <property type="evidence" value="ECO:0007669"/>
    <property type="project" value="UniProtKB-KW"/>
</dbReference>
<evidence type="ECO:0000259" key="6">
    <source>
        <dbReference type="PROSITE" id="PS51332"/>
    </source>
</evidence>
<dbReference type="Gene3D" id="3.80.30.20">
    <property type="entry name" value="tm_1862 like domain"/>
    <property type="match status" value="1"/>
</dbReference>
<feature type="domain" description="B12-binding" evidence="6">
    <location>
        <begin position="2"/>
        <end position="146"/>
    </location>
</feature>
<keyword evidence="5" id="KW-0411">Iron-sulfur</keyword>
<dbReference type="GO" id="GO:0005829">
    <property type="term" value="C:cytosol"/>
    <property type="evidence" value="ECO:0007669"/>
    <property type="project" value="TreeGrafter"/>
</dbReference>
<dbReference type="SUPFAM" id="SSF102114">
    <property type="entry name" value="Radical SAM enzymes"/>
    <property type="match status" value="1"/>
</dbReference>
<comment type="caution">
    <text evidence="8">The sequence shown here is derived from an EMBL/GenBank/DDBJ whole genome shotgun (WGS) entry which is preliminary data.</text>
</comment>
<dbReference type="SMART" id="SM00729">
    <property type="entry name" value="Elp3"/>
    <property type="match status" value="1"/>
</dbReference>
<proteinExistence type="predicted"/>
<dbReference type="Pfam" id="PF04055">
    <property type="entry name" value="Radical_SAM"/>
    <property type="match status" value="1"/>
</dbReference>
<dbReference type="SFLD" id="SFLDS00029">
    <property type="entry name" value="Radical_SAM"/>
    <property type="match status" value="1"/>
</dbReference>
<dbReference type="Gene3D" id="3.40.50.280">
    <property type="entry name" value="Cobalamin-binding domain"/>
    <property type="match status" value="1"/>
</dbReference>
<evidence type="ECO:0000256" key="3">
    <source>
        <dbReference type="ARBA" id="ARBA00022723"/>
    </source>
</evidence>
<dbReference type="CDD" id="cd02068">
    <property type="entry name" value="radical_SAM_B12_BD"/>
    <property type="match status" value="1"/>
</dbReference>
<dbReference type="SFLD" id="SFLDG01082">
    <property type="entry name" value="B12-binding_domain_containing"/>
    <property type="match status" value="1"/>
</dbReference>
<evidence type="ECO:0000313" key="8">
    <source>
        <dbReference type="EMBL" id="RDH81948.1"/>
    </source>
</evidence>
<comment type="cofactor">
    <cofactor evidence="1">
        <name>[4Fe-4S] cluster</name>
        <dbReference type="ChEBI" id="CHEBI:49883"/>
    </cofactor>
</comment>
<dbReference type="EMBL" id="QFXE01000021">
    <property type="protein sequence ID" value="RDH81948.1"/>
    <property type="molecule type" value="Genomic_DNA"/>
</dbReference>
<dbReference type="Pfam" id="PF02310">
    <property type="entry name" value="B12-binding"/>
    <property type="match status" value="1"/>
</dbReference>
<dbReference type="AlphaFoldDB" id="A0A370DAM4"/>
<keyword evidence="4" id="KW-0408">Iron</keyword>